<evidence type="ECO:0000256" key="2">
    <source>
        <dbReference type="ARBA" id="ARBA00022448"/>
    </source>
</evidence>
<dbReference type="PANTHER" id="PTHR30193">
    <property type="entry name" value="ABC TRANSPORTER PERMEASE PROTEIN"/>
    <property type="match status" value="1"/>
</dbReference>
<protein>
    <submittedName>
        <fullName evidence="9">Inositol transport system permease protein</fullName>
    </submittedName>
</protein>
<evidence type="ECO:0000259" key="8">
    <source>
        <dbReference type="PROSITE" id="PS50928"/>
    </source>
</evidence>
<dbReference type="EMBL" id="BAUU01000011">
    <property type="protein sequence ID" value="GAE30463.1"/>
    <property type="molecule type" value="Genomic_DNA"/>
</dbReference>
<dbReference type="AlphaFoldDB" id="W4QFP8"/>
<dbReference type="PROSITE" id="PS50928">
    <property type="entry name" value="ABC_TM1"/>
    <property type="match status" value="1"/>
</dbReference>
<dbReference type="SUPFAM" id="SSF161098">
    <property type="entry name" value="MetI-like"/>
    <property type="match status" value="1"/>
</dbReference>
<keyword evidence="2 7" id="KW-0813">Transport</keyword>
<dbReference type="GO" id="GO:0005886">
    <property type="term" value="C:plasma membrane"/>
    <property type="evidence" value="ECO:0007669"/>
    <property type="project" value="UniProtKB-SubCell"/>
</dbReference>
<evidence type="ECO:0000256" key="4">
    <source>
        <dbReference type="ARBA" id="ARBA00022692"/>
    </source>
</evidence>
<keyword evidence="3" id="KW-1003">Cell membrane</keyword>
<feature type="transmembrane region" description="Helical" evidence="7">
    <location>
        <begin position="282"/>
        <end position="302"/>
    </location>
</feature>
<evidence type="ECO:0000313" key="9">
    <source>
        <dbReference type="EMBL" id="GAE30463.1"/>
    </source>
</evidence>
<dbReference type="InterPro" id="IPR051393">
    <property type="entry name" value="ABC_transporter_permease"/>
</dbReference>
<feature type="transmembrane region" description="Helical" evidence="7">
    <location>
        <begin position="124"/>
        <end position="142"/>
    </location>
</feature>
<comment type="subcellular location">
    <subcellularLocation>
        <location evidence="1 7">Cell membrane</location>
        <topology evidence="1 7">Multi-pass membrane protein</topology>
    </subcellularLocation>
</comment>
<feature type="transmembrane region" description="Helical" evidence="7">
    <location>
        <begin position="217"/>
        <end position="236"/>
    </location>
</feature>
<feature type="domain" description="ABC transmembrane type-1" evidence="8">
    <location>
        <begin position="87"/>
        <end position="300"/>
    </location>
</feature>
<gene>
    <name evidence="9" type="ORF">JCM9152_1871</name>
</gene>
<keyword evidence="5 7" id="KW-1133">Transmembrane helix</keyword>
<evidence type="ECO:0000313" key="10">
    <source>
        <dbReference type="Proteomes" id="UP000018895"/>
    </source>
</evidence>
<reference evidence="9" key="1">
    <citation type="journal article" date="2014" name="Genome Announc.">
        <title>Draft Genome Sequences of Three Alkaliphilic Bacillus Strains, Bacillus wakoensis JCM 9140T, Bacillus akibai JCM 9157T, and Bacillus hemicellulosilyticus JCM 9152T.</title>
        <authorList>
            <person name="Yuki M."/>
            <person name="Oshima K."/>
            <person name="Suda W."/>
            <person name="Oshida Y."/>
            <person name="Kitamura K."/>
            <person name="Iida T."/>
            <person name="Hattori M."/>
            <person name="Ohkuma M."/>
        </authorList>
    </citation>
    <scope>NUCLEOTIDE SEQUENCE [LARGE SCALE GENOMIC DNA]</scope>
    <source>
        <strain evidence="9">JCM 9152</strain>
    </source>
</reference>
<keyword evidence="4 7" id="KW-0812">Transmembrane</keyword>
<evidence type="ECO:0000256" key="1">
    <source>
        <dbReference type="ARBA" id="ARBA00004651"/>
    </source>
</evidence>
<name>W4QFP8_9BACI</name>
<dbReference type="CDD" id="cd06261">
    <property type="entry name" value="TM_PBP2"/>
    <property type="match status" value="1"/>
</dbReference>
<dbReference type="InterPro" id="IPR000515">
    <property type="entry name" value="MetI-like"/>
</dbReference>
<feature type="transmembrane region" description="Helical" evidence="7">
    <location>
        <begin position="248"/>
        <end position="270"/>
    </location>
</feature>
<feature type="transmembrane region" description="Helical" evidence="7">
    <location>
        <begin position="91"/>
        <end position="112"/>
    </location>
</feature>
<proteinExistence type="inferred from homology"/>
<evidence type="ECO:0000256" key="5">
    <source>
        <dbReference type="ARBA" id="ARBA00022989"/>
    </source>
</evidence>
<keyword evidence="6 7" id="KW-0472">Membrane</keyword>
<feature type="transmembrane region" description="Helical" evidence="7">
    <location>
        <begin position="28"/>
        <end position="57"/>
    </location>
</feature>
<comment type="caution">
    <text evidence="9">The sequence shown here is derived from an EMBL/GenBank/DDBJ whole genome shotgun (WGS) entry which is preliminary data.</text>
</comment>
<dbReference type="Proteomes" id="UP000018895">
    <property type="component" value="Unassembled WGS sequence"/>
</dbReference>
<evidence type="ECO:0000256" key="7">
    <source>
        <dbReference type="RuleBase" id="RU363032"/>
    </source>
</evidence>
<organism evidence="9 10">
    <name type="scientific">Halalkalibacter hemicellulosilyticusJCM 9152</name>
    <dbReference type="NCBI Taxonomy" id="1236971"/>
    <lineage>
        <taxon>Bacteria</taxon>
        <taxon>Bacillati</taxon>
        <taxon>Bacillota</taxon>
        <taxon>Bacilli</taxon>
        <taxon>Bacillales</taxon>
        <taxon>Bacillaceae</taxon>
        <taxon>Halalkalibacter</taxon>
    </lineage>
</organism>
<feature type="transmembrane region" description="Helical" evidence="7">
    <location>
        <begin position="172"/>
        <end position="196"/>
    </location>
</feature>
<evidence type="ECO:0000256" key="6">
    <source>
        <dbReference type="ARBA" id="ARBA00023136"/>
    </source>
</evidence>
<dbReference type="InterPro" id="IPR035906">
    <property type="entry name" value="MetI-like_sf"/>
</dbReference>
<dbReference type="PANTHER" id="PTHR30193:SF1">
    <property type="entry name" value="ABC TRANSPORTER PERMEASE PROTEIN YESP-RELATED"/>
    <property type="match status" value="1"/>
</dbReference>
<sequence length="316" mass="35534">MENPTEKINPIIQLKAVTKQKRDRKHSFIAYMFLLPWLIGFFGLVLGPMISSLYLSFTRFDLMNPPRWIGLANYQNLFQDQRFWDSVQVTATFVMIAVPTQLIAALLVALLLNRSMKGIGIYRTVYYIPSLLGGSVAIALLWKNIFGIDGLVNQVLAFFNITGKGWVAHPDFALGTLIILATWQFGASMVIFLAGLKQIPSELYEAAAVDGANNIRKFFKITLPLLTPVLFFNLVIELIKSIQVFTSSYIISEGTGGPINSTLFYTLYLYQKGFSHFEMGYASAMAWILVMVLGTLTAFIFISSKYWVYYEDGGKS</sequence>
<dbReference type="Gene3D" id="1.10.3720.10">
    <property type="entry name" value="MetI-like"/>
    <property type="match status" value="1"/>
</dbReference>
<dbReference type="STRING" id="1236971.JCM9152_1871"/>
<dbReference type="GO" id="GO:0055085">
    <property type="term" value="P:transmembrane transport"/>
    <property type="evidence" value="ECO:0007669"/>
    <property type="project" value="InterPro"/>
</dbReference>
<keyword evidence="10" id="KW-1185">Reference proteome</keyword>
<dbReference type="Pfam" id="PF00528">
    <property type="entry name" value="BPD_transp_1"/>
    <property type="match status" value="1"/>
</dbReference>
<evidence type="ECO:0000256" key="3">
    <source>
        <dbReference type="ARBA" id="ARBA00022475"/>
    </source>
</evidence>
<comment type="similarity">
    <text evidence="7">Belongs to the binding-protein-dependent transport system permease family.</text>
</comment>
<accession>W4QFP8</accession>